<dbReference type="VEuPathDB" id="CryptoDB:Cvel_17386"/>
<dbReference type="GO" id="GO:0003723">
    <property type="term" value="F:RNA binding"/>
    <property type="evidence" value="ECO:0007669"/>
    <property type="project" value="UniProtKB-UniRule"/>
</dbReference>
<dbReference type="CDD" id="cd00590">
    <property type="entry name" value="RRM_SF"/>
    <property type="match status" value="1"/>
</dbReference>
<evidence type="ECO:0000256" key="1">
    <source>
        <dbReference type="ARBA" id="ARBA00022737"/>
    </source>
</evidence>
<dbReference type="Gene3D" id="3.30.70.330">
    <property type="match status" value="4"/>
</dbReference>
<dbReference type="InterPro" id="IPR012677">
    <property type="entry name" value="Nucleotide-bd_a/b_plait_sf"/>
</dbReference>
<protein>
    <recommendedName>
        <fullName evidence="5">RRM domain-containing protein</fullName>
    </recommendedName>
</protein>
<accession>A0A0G4FK73</accession>
<dbReference type="Pfam" id="PF11835">
    <property type="entry name" value="RRM_8"/>
    <property type="match status" value="1"/>
</dbReference>
<feature type="region of interest" description="Disordered" evidence="4">
    <location>
        <begin position="217"/>
        <end position="241"/>
    </location>
</feature>
<feature type="domain" description="RRM" evidence="5">
    <location>
        <begin position="121"/>
        <end position="205"/>
    </location>
</feature>
<dbReference type="PhylomeDB" id="A0A0G4FK73"/>
<organism evidence="6">
    <name type="scientific">Chromera velia CCMP2878</name>
    <dbReference type="NCBI Taxonomy" id="1169474"/>
    <lineage>
        <taxon>Eukaryota</taxon>
        <taxon>Sar</taxon>
        <taxon>Alveolata</taxon>
        <taxon>Colpodellida</taxon>
        <taxon>Chromeraceae</taxon>
        <taxon>Chromera</taxon>
    </lineage>
</organism>
<dbReference type="InterPro" id="IPR035979">
    <property type="entry name" value="RBD_domain_sf"/>
</dbReference>
<dbReference type="SUPFAM" id="SSF54928">
    <property type="entry name" value="RNA-binding domain, RBD"/>
    <property type="match status" value="3"/>
</dbReference>
<evidence type="ECO:0000313" key="6">
    <source>
        <dbReference type="EMBL" id="CEM13961.1"/>
    </source>
</evidence>
<feature type="domain" description="RRM" evidence="5">
    <location>
        <begin position="487"/>
        <end position="564"/>
    </location>
</feature>
<feature type="compositionally biased region" description="Basic and acidic residues" evidence="4">
    <location>
        <begin position="7"/>
        <end position="24"/>
    </location>
</feature>
<proteinExistence type="predicted"/>
<sequence length="573" mass="61939">MAMANGDNKRLADANGIDPKKPRYENTPSKVLHVRPIPRHASQQDIVNLFAPFSMGGPVKVFISQGQGQAFVELPHVTMATAALQSMAQTGVALFGVPLQVEYSQRSEVSVQEDAPPGRVVLATVSNMMYPVDLELLHSLFVKYGNIFRMATFNRTVKKDGKDQQTLQCLIEFEKEPEATAAMQALNGRCIYAGCNELEVQYSKMQQLTVKSNNEKFRDFTNPSLPTDGAAKTTDGRAPLAGTTPLLGTSGLQAANGQAALGPLQMSIANPFAQMDSVALASLAPQQLLTIAEQHRQQVLLAQTAGKQVVTPHLVNQTGLAGHPMNVQNGLAATPAGPLGITSMHGVQYPKELMDAGFEHSNRDNTPVVMVHNLPTLNVDPRKLFNLFSIYGNVTRVKILYNKADTAMIQFSDPFYATMAAFYLSGANVGGSEILVQFSKNKNVSGGGSSDELAAAKNLSANADDQRYGDNSDTASRFVRNACRPTSVLFVTNFGEEMGEENLSALFGQFANVKRVTMIAGKEGSKLRMANVAVGSPLEAVASVMNLHGLRLGERELKVAFSRVKNFDDQHVY</sequence>
<dbReference type="Pfam" id="PF00076">
    <property type="entry name" value="RRM_1"/>
    <property type="match status" value="1"/>
</dbReference>
<reference evidence="6" key="1">
    <citation type="submission" date="2014-11" db="EMBL/GenBank/DDBJ databases">
        <authorList>
            <person name="Otto D Thomas"/>
            <person name="Naeem Raeece"/>
        </authorList>
    </citation>
    <scope>NUCLEOTIDE SEQUENCE</scope>
</reference>
<keyword evidence="1" id="KW-0677">Repeat</keyword>
<feature type="domain" description="RRM" evidence="5">
    <location>
        <begin position="367"/>
        <end position="441"/>
    </location>
</feature>
<feature type="domain" description="RRM" evidence="5">
    <location>
        <begin position="30"/>
        <end position="106"/>
    </location>
</feature>
<evidence type="ECO:0000259" key="5">
    <source>
        <dbReference type="PROSITE" id="PS50102"/>
    </source>
</evidence>
<evidence type="ECO:0000256" key="3">
    <source>
        <dbReference type="PROSITE-ProRule" id="PRU00176"/>
    </source>
</evidence>
<name>A0A0G4FK73_9ALVE</name>
<feature type="region of interest" description="Disordered" evidence="4">
    <location>
        <begin position="1"/>
        <end position="27"/>
    </location>
</feature>
<dbReference type="Pfam" id="PF13893">
    <property type="entry name" value="RRM_5"/>
    <property type="match status" value="1"/>
</dbReference>
<dbReference type="PANTHER" id="PTHR15592">
    <property type="entry name" value="MATRIN 3/NUCLEAR PROTEIN 220-RELATED"/>
    <property type="match status" value="1"/>
</dbReference>
<dbReference type="InterPro" id="IPR000504">
    <property type="entry name" value="RRM_dom"/>
</dbReference>
<dbReference type="EMBL" id="CDMZ01000422">
    <property type="protein sequence ID" value="CEM13961.1"/>
    <property type="molecule type" value="Genomic_DNA"/>
</dbReference>
<gene>
    <name evidence="6" type="ORF">Cvel_17386</name>
</gene>
<dbReference type="PROSITE" id="PS50102">
    <property type="entry name" value="RRM"/>
    <property type="match status" value="4"/>
</dbReference>
<dbReference type="InterPro" id="IPR021790">
    <property type="entry name" value="PTBP1-like_RRM2"/>
</dbReference>
<dbReference type="AlphaFoldDB" id="A0A0G4FK73"/>
<evidence type="ECO:0000256" key="2">
    <source>
        <dbReference type="ARBA" id="ARBA00022884"/>
    </source>
</evidence>
<keyword evidence="2 3" id="KW-0694">RNA-binding</keyword>
<dbReference type="SMART" id="SM00360">
    <property type="entry name" value="RRM"/>
    <property type="match status" value="4"/>
</dbReference>
<evidence type="ECO:0000256" key="4">
    <source>
        <dbReference type="SAM" id="MobiDB-lite"/>
    </source>
</evidence>